<dbReference type="AlphaFoldDB" id="V6M0G4"/>
<sequence>MMNPNDMIKQVTEHTDRYLAELDTLDMRQLTWKASIDDWSLGQMYLHLIHAALYMQLANVEACLTASEETASVQNGKTEVGEKVFTQGSIPPIRIHVPASPQYTPPQPESREQIIGGFQAVLQRLKETAPRLEASTSRHHVQHPGFGALNAREWFALVEMHYRHHFQQQDRLKKALADLYTTT</sequence>
<evidence type="ECO:0000313" key="2">
    <source>
        <dbReference type="EMBL" id="EST52099.1"/>
    </source>
</evidence>
<organism evidence="2 3">
    <name type="scientific">Brevibacillus panacihumi W25</name>
    <dbReference type="NCBI Taxonomy" id="1408254"/>
    <lineage>
        <taxon>Bacteria</taxon>
        <taxon>Bacillati</taxon>
        <taxon>Bacillota</taxon>
        <taxon>Bacilli</taxon>
        <taxon>Bacillales</taxon>
        <taxon>Paenibacillaceae</taxon>
        <taxon>Brevibacillus</taxon>
    </lineage>
</organism>
<keyword evidence="3" id="KW-1185">Reference proteome</keyword>
<dbReference type="Proteomes" id="UP000017973">
    <property type="component" value="Unassembled WGS sequence"/>
</dbReference>
<dbReference type="SUPFAM" id="SSF109854">
    <property type="entry name" value="DinB/YfiT-like putative metalloenzymes"/>
    <property type="match status" value="1"/>
</dbReference>
<dbReference type="Pfam" id="PF12867">
    <property type="entry name" value="DinB_2"/>
    <property type="match status" value="1"/>
</dbReference>
<dbReference type="InterPro" id="IPR024775">
    <property type="entry name" value="DinB-like"/>
</dbReference>
<evidence type="ECO:0000259" key="1">
    <source>
        <dbReference type="Pfam" id="PF12867"/>
    </source>
</evidence>
<dbReference type="PATRIC" id="fig|1408254.3.peg.5429"/>
<protein>
    <recommendedName>
        <fullName evidence="1">DinB-like domain-containing protein</fullName>
    </recommendedName>
</protein>
<proteinExistence type="predicted"/>
<evidence type="ECO:0000313" key="3">
    <source>
        <dbReference type="Proteomes" id="UP000017973"/>
    </source>
</evidence>
<dbReference type="Gene3D" id="1.20.120.450">
    <property type="entry name" value="dinb family like domain"/>
    <property type="match status" value="1"/>
</dbReference>
<name>V6M0G4_9BACL</name>
<comment type="caution">
    <text evidence="2">The sequence shown here is derived from an EMBL/GenBank/DDBJ whole genome shotgun (WGS) entry which is preliminary data.</text>
</comment>
<dbReference type="InterPro" id="IPR034660">
    <property type="entry name" value="DinB/YfiT-like"/>
</dbReference>
<gene>
    <name evidence="2" type="ORF">T458_27885</name>
</gene>
<accession>V6M0G4</accession>
<dbReference type="RefSeq" id="WP_023559289.1">
    <property type="nucleotide sequence ID" value="NZ_KI629786.1"/>
</dbReference>
<feature type="domain" description="DinB-like" evidence="1">
    <location>
        <begin position="11"/>
        <end position="168"/>
    </location>
</feature>
<dbReference type="HOGENOM" id="CLU_120523_0_0_9"/>
<reference evidence="2 3" key="1">
    <citation type="journal article" date="2014" name="Genome Announc.">
        <title>Draft Genome Sequence of Brevibacillus panacihumi Strain W25, a Halotolerant Hydrocarbon-Degrading Bacterium.</title>
        <authorList>
            <person name="Wang X."/>
            <person name="Jin D."/>
            <person name="Zhou L."/>
            <person name="Wu L."/>
            <person name="An W."/>
            <person name="Chen Y."/>
            <person name="Zhao L."/>
        </authorList>
    </citation>
    <scope>NUCLEOTIDE SEQUENCE [LARGE SCALE GENOMIC DNA]</scope>
    <source>
        <strain evidence="2 3">W25</strain>
    </source>
</reference>
<dbReference type="eggNOG" id="ENOG5032WP2">
    <property type="taxonomic scope" value="Bacteria"/>
</dbReference>
<dbReference type="STRING" id="1408254.T458_27885"/>
<dbReference type="EMBL" id="AYJU01000018">
    <property type="protein sequence ID" value="EST52099.1"/>
    <property type="molecule type" value="Genomic_DNA"/>
</dbReference>